<accession>A0A086T076</accession>
<evidence type="ECO:0000256" key="2">
    <source>
        <dbReference type="SAM" id="Phobius"/>
    </source>
</evidence>
<evidence type="ECO:0000313" key="3">
    <source>
        <dbReference type="EMBL" id="KFH42758.1"/>
    </source>
</evidence>
<name>A0A086T076_HAPC1</name>
<keyword evidence="4" id="KW-1185">Reference proteome</keyword>
<gene>
    <name evidence="3" type="ORF">ACRE_065010</name>
</gene>
<evidence type="ECO:0000313" key="4">
    <source>
        <dbReference type="Proteomes" id="UP000029964"/>
    </source>
</evidence>
<feature type="transmembrane region" description="Helical" evidence="2">
    <location>
        <begin position="6"/>
        <end position="27"/>
    </location>
</feature>
<dbReference type="Proteomes" id="UP000029964">
    <property type="component" value="Unassembled WGS sequence"/>
</dbReference>
<evidence type="ECO:0000256" key="1">
    <source>
        <dbReference type="SAM" id="MobiDB-lite"/>
    </source>
</evidence>
<sequence length="202" mass="22052">MAVQDSLAWVSAICLLLGIWFAPAVLLENTGLNSHTPGSRKAAQGHSHDLGCGGALTDGWVASEVLELVKVVVGAVGATAGRDCTKDLLGEATRLWSTLAFGKKQCGAPHRSTLATIDHDESDRLGEPRIFQKKEAARQAALVERPLGMLSNLRTSRRSLFSHESKFDPIWSPERRRTHGRDRPTTAGRTAYSHSSCRDWRL</sequence>
<protein>
    <submittedName>
        <fullName evidence="3">Uncharacterized protein</fullName>
    </submittedName>
</protein>
<keyword evidence="2" id="KW-0472">Membrane</keyword>
<dbReference type="AlphaFoldDB" id="A0A086T076"/>
<dbReference type="EMBL" id="JPKY01000086">
    <property type="protein sequence ID" value="KFH42758.1"/>
    <property type="molecule type" value="Genomic_DNA"/>
</dbReference>
<keyword evidence="2" id="KW-1133">Transmembrane helix</keyword>
<comment type="caution">
    <text evidence="3">The sequence shown here is derived from an EMBL/GenBank/DDBJ whole genome shotgun (WGS) entry which is preliminary data.</text>
</comment>
<organism evidence="3 4">
    <name type="scientific">Hapsidospora chrysogenum (strain ATCC 11550 / CBS 779.69 / DSM 880 / IAM 14645 / JCM 23072 / IMI 49137)</name>
    <name type="common">Acremonium chrysogenum</name>
    <dbReference type="NCBI Taxonomy" id="857340"/>
    <lineage>
        <taxon>Eukaryota</taxon>
        <taxon>Fungi</taxon>
        <taxon>Dikarya</taxon>
        <taxon>Ascomycota</taxon>
        <taxon>Pezizomycotina</taxon>
        <taxon>Sordariomycetes</taxon>
        <taxon>Hypocreomycetidae</taxon>
        <taxon>Hypocreales</taxon>
        <taxon>Bionectriaceae</taxon>
        <taxon>Hapsidospora</taxon>
    </lineage>
</organism>
<proteinExistence type="predicted"/>
<feature type="region of interest" description="Disordered" evidence="1">
    <location>
        <begin position="171"/>
        <end position="202"/>
    </location>
</feature>
<reference evidence="4" key="1">
    <citation type="journal article" date="2014" name="Genome Announc.">
        <title>Genome sequence and annotation of Acremonium chrysogenum, producer of the beta-lactam antibiotic cephalosporin C.</title>
        <authorList>
            <person name="Terfehr D."/>
            <person name="Dahlmann T.A."/>
            <person name="Specht T."/>
            <person name="Zadra I."/>
            <person name="Kuernsteiner H."/>
            <person name="Kueck U."/>
        </authorList>
    </citation>
    <scope>NUCLEOTIDE SEQUENCE [LARGE SCALE GENOMIC DNA]</scope>
    <source>
        <strain evidence="4">ATCC 11550 / CBS 779.69 / DSM 880 / IAM 14645 / JCM 23072 / IMI 49137</strain>
    </source>
</reference>
<keyword evidence="2" id="KW-0812">Transmembrane</keyword>
<dbReference type="HOGENOM" id="CLU_1354265_0_0_1"/>